<evidence type="ECO:0000313" key="1">
    <source>
        <dbReference type="EMBL" id="MBW4659260.1"/>
    </source>
</evidence>
<organism evidence="1 2">
    <name type="scientific">Drouetiella hepatica Uher 2000/2452</name>
    <dbReference type="NCBI Taxonomy" id="904376"/>
    <lineage>
        <taxon>Bacteria</taxon>
        <taxon>Bacillati</taxon>
        <taxon>Cyanobacteriota</taxon>
        <taxon>Cyanophyceae</taxon>
        <taxon>Oculatellales</taxon>
        <taxon>Oculatellaceae</taxon>
        <taxon>Drouetiella</taxon>
    </lineage>
</organism>
<dbReference type="EMBL" id="JAHHHD010000010">
    <property type="protein sequence ID" value="MBW4659260.1"/>
    <property type="molecule type" value="Genomic_DNA"/>
</dbReference>
<reference evidence="1" key="2">
    <citation type="journal article" date="2022" name="Microbiol. Resour. Announc.">
        <title>Metagenome Sequencing to Explore Phylogenomics of Terrestrial Cyanobacteria.</title>
        <authorList>
            <person name="Ward R.D."/>
            <person name="Stajich J.E."/>
            <person name="Johansen J.R."/>
            <person name="Huntemann M."/>
            <person name="Clum A."/>
            <person name="Foster B."/>
            <person name="Foster B."/>
            <person name="Roux S."/>
            <person name="Palaniappan K."/>
            <person name="Varghese N."/>
            <person name="Mukherjee S."/>
            <person name="Reddy T.B.K."/>
            <person name="Daum C."/>
            <person name="Copeland A."/>
            <person name="Chen I.A."/>
            <person name="Ivanova N.N."/>
            <person name="Kyrpides N.C."/>
            <person name="Shapiro N."/>
            <person name="Eloe-Fadrosh E.A."/>
            <person name="Pietrasiak N."/>
        </authorList>
    </citation>
    <scope>NUCLEOTIDE SEQUENCE</scope>
    <source>
        <strain evidence="1">UHER 2000/2452</strain>
    </source>
</reference>
<reference evidence="1" key="1">
    <citation type="submission" date="2021-05" db="EMBL/GenBank/DDBJ databases">
        <authorList>
            <person name="Pietrasiak N."/>
            <person name="Ward R."/>
            <person name="Stajich J.E."/>
            <person name="Kurbessoian T."/>
        </authorList>
    </citation>
    <scope>NUCLEOTIDE SEQUENCE</scope>
    <source>
        <strain evidence="1">UHER 2000/2452</strain>
    </source>
</reference>
<accession>A0A951QB80</accession>
<gene>
    <name evidence="1" type="ORF">KME15_11335</name>
</gene>
<dbReference type="Proteomes" id="UP000757435">
    <property type="component" value="Unassembled WGS sequence"/>
</dbReference>
<name>A0A951QB80_9CYAN</name>
<sequence length="64" mass="7596">MPYDQRLQPWVVVLLLPKMQRVDVARFHSFSDAEGYAQVIRRLNPDRTYEVMFDPPSDRATPFQ</sequence>
<protein>
    <submittedName>
        <fullName evidence="1">Uncharacterized protein</fullName>
    </submittedName>
</protein>
<comment type="caution">
    <text evidence="1">The sequence shown here is derived from an EMBL/GenBank/DDBJ whole genome shotgun (WGS) entry which is preliminary data.</text>
</comment>
<dbReference type="AlphaFoldDB" id="A0A951QB80"/>
<proteinExistence type="predicted"/>
<evidence type="ECO:0000313" key="2">
    <source>
        <dbReference type="Proteomes" id="UP000757435"/>
    </source>
</evidence>